<dbReference type="RefSeq" id="WP_338251761.1">
    <property type="nucleotide sequence ID" value="NZ_AP028907.1"/>
</dbReference>
<proteinExistence type="predicted"/>
<evidence type="ECO:0000313" key="1">
    <source>
        <dbReference type="EMBL" id="BES81023.1"/>
    </source>
</evidence>
<keyword evidence="2" id="KW-1185">Reference proteome</keyword>
<reference evidence="1 2" key="1">
    <citation type="submission" date="2023-09" db="EMBL/GenBank/DDBJ databases">
        <title>Pyrofollis japonicus gen. nov. sp. nov., a novel member of the family Pyrodictiaceae isolated from the Iheya North hydrothermal field.</title>
        <authorList>
            <person name="Miyazaki U."/>
            <person name="Sanari M."/>
            <person name="Tame A."/>
            <person name="Kitajima M."/>
            <person name="Okamoto A."/>
            <person name="Sawayama S."/>
            <person name="Miyazaki J."/>
            <person name="Takai K."/>
            <person name="Nakagawa S."/>
        </authorList>
    </citation>
    <scope>NUCLEOTIDE SEQUENCE [LARGE SCALE GENOMIC DNA]</scope>
    <source>
        <strain evidence="1 2">AV2</strain>
    </source>
</reference>
<dbReference type="SUPFAM" id="SSF51126">
    <property type="entry name" value="Pectin lyase-like"/>
    <property type="match status" value="1"/>
</dbReference>
<gene>
    <name evidence="1" type="ORF">PABY_05900</name>
</gene>
<accession>A0ABM8IXX5</accession>
<dbReference type="GeneID" id="89288621"/>
<dbReference type="EMBL" id="AP028907">
    <property type="protein sequence ID" value="BES81023.1"/>
    <property type="molecule type" value="Genomic_DNA"/>
</dbReference>
<protein>
    <submittedName>
        <fullName evidence="1">Uncharacterized protein</fullName>
    </submittedName>
</protein>
<evidence type="ECO:0000313" key="2">
    <source>
        <dbReference type="Proteomes" id="UP001341135"/>
    </source>
</evidence>
<sequence length="189" mass="20720">MLRQVGGAWALSRIVVGLLRGLYTVVEGSRVLYDSPVFSEALQYAVDYAAPRRSVVTVELGEYVATEAVEPRSGVTVDFSWARMRLKKGLRSLFQKDYRGRGSIEDFAVRRLVLVGNRYELEPPQGGGESDVKANREEPFAVRLLNLDGGRGITVEDLVLTGYYGGPWLSPCAQPSAARAHSAMEGRGP</sequence>
<name>A0ABM8IXX5_9CREN</name>
<organism evidence="1 2">
    <name type="scientific">Pyrodictium abyssi</name>
    <dbReference type="NCBI Taxonomy" id="54256"/>
    <lineage>
        <taxon>Archaea</taxon>
        <taxon>Thermoproteota</taxon>
        <taxon>Thermoprotei</taxon>
        <taxon>Desulfurococcales</taxon>
        <taxon>Pyrodictiaceae</taxon>
        <taxon>Pyrodictium</taxon>
    </lineage>
</organism>
<dbReference type="InterPro" id="IPR011050">
    <property type="entry name" value="Pectin_lyase_fold/virulence"/>
</dbReference>
<dbReference type="Proteomes" id="UP001341135">
    <property type="component" value="Chromosome"/>
</dbReference>